<feature type="domain" description="Glycosyltransferase subfamily 4-like N-terminal" evidence="2">
    <location>
        <begin position="14"/>
        <end position="183"/>
    </location>
</feature>
<dbReference type="InterPro" id="IPR001296">
    <property type="entry name" value="Glyco_trans_1"/>
</dbReference>
<keyword evidence="4" id="KW-1185">Reference proteome</keyword>
<dbReference type="PANTHER" id="PTHR45947:SF3">
    <property type="entry name" value="SULFOQUINOVOSYL TRANSFERASE SQD2"/>
    <property type="match status" value="1"/>
</dbReference>
<dbReference type="SUPFAM" id="SSF53756">
    <property type="entry name" value="UDP-Glycosyltransferase/glycogen phosphorylase"/>
    <property type="match status" value="1"/>
</dbReference>
<dbReference type="EMBL" id="JADCKC010000002">
    <property type="protein sequence ID" value="MBE5037405.1"/>
    <property type="molecule type" value="Genomic_DNA"/>
</dbReference>
<evidence type="ECO:0000313" key="4">
    <source>
        <dbReference type="Proteomes" id="UP000768567"/>
    </source>
</evidence>
<evidence type="ECO:0000313" key="3">
    <source>
        <dbReference type="EMBL" id="MBE5037405.1"/>
    </source>
</evidence>
<dbReference type="PANTHER" id="PTHR45947">
    <property type="entry name" value="SULFOQUINOVOSYL TRANSFERASE SQD2"/>
    <property type="match status" value="1"/>
</dbReference>
<protein>
    <submittedName>
        <fullName evidence="3">Glycosyltransferase family 4 protein</fullName>
    </submittedName>
</protein>
<reference evidence="3 4" key="1">
    <citation type="submission" date="2020-10" db="EMBL/GenBank/DDBJ databases">
        <title>ChiBAC.</title>
        <authorList>
            <person name="Zenner C."/>
            <person name="Hitch T.C.A."/>
            <person name="Clavel T."/>
        </authorList>
    </citation>
    <scope>NUCLEOTIDE SEQUENCE [LARGE SCALE GENOMIC DNA]</scope>
    <source>
        <strain evidence="3 4">DSM 109015</strain>
    </source>
</reference>
<dbReference type="Pfam" id="PF00534">
    <property type="entry name" value="Glycos_transf_1"/>
    <property type="match status" value="1"/>
</dbReference>
<dbReference type="CDD" id="cd03817">
    <property type="entry name" value="GT4_UGDG-like"/>
    <property type="match status" value="1"/>
</dbReference>
<dbReference type="InterPro" id="IPR050194">
    <property type="entry name" value="Glycosyltransferase_grp1"/>
</dbReference>
<dbReference type="Gene3D" id="3.40.50.2000">
    <property type="entry name" value="Glycogen Phosphorylase B"/>
    <property type="match status" value="2"/>
</dbReference>
<evidence type="ECO:0000259" key="1">
    <source>
        <dbReference type="Pfam" id="PF00534"/>
    </source>
</evidence>
<gene>
    <name evidence="3" type="ORF">INF35_06385</name>
</gene>
<evidence type="ECO:0000259" key="2">
    <source>
        <dbReference type="Pfam" id="PF13439"/>
    </source>
</evidence>
<sequence length="404" mass="43809">MKILIASDWYIPAVNGVVTSVLTLQKELTRCGHDVRILTLSGDGRDHHSGCVYALGSVDVGRIYPGARLLAPSPRTLLQLLIDWRPDVVHSQCEFSTFAPARRIARACGAPLVHTYHTVYEDYTHYFSPSRRWGRALVKGFTRAVLARTDAVIAPSVKVSNLLEGYGVRTPVRVIPTGIDTARFAHRLSGEEITARRHALGIPEGNCVALSLGRLAREKNIDELLHCRAAMGTVPLTLLLVGGGPDQPRLEHLARTLGLSDGRVVFAGMVSPALVPEYYQLGDVFVSASSSETQGLTYFEAMACGLPLVCREDPCLEGVVIPGKNGILYRTGEELAEALGTLAAQPERRASMGQASAAQSRLFTAQRFARNVEALYREACLAHEAQVRAFPALPAALPAGLLRR</sequence>
<name>A0ABR9R3L1_9FIRM</name>
<dbReference type="RefSeq" id="WP_193500709.1">
    <property type="nucleotide sequence ID" value="NZ_JADCKC010000002.1"/>
</dbReference>
<proteinExistence type="predicted"/>
<feature type="domain" description="Glycosyl transferase family 1" evidence="1">
    <location>
        <begin position="196"/>
        <end position="356"/>
    </location>
</feature>
<dbReference type="Pfam" id="PF13439">
    <property type="entry name" value="Glyco_transf_4"/>
    <property type="match status" value="1"/>
</dbReference>
<accession>A0ABR9R3L1</accession>
<dbReference type="Proteomes" id="UP000768567">
    <property type="component" value="Unassembled WGS sequence"/>
</dbReference>
<comment type="caution">
    <text evidence="3">The sequence shown here is derived from an EMBL/GenBank/DDBJ whole genome shotgun (WGS) entry which is preliminary data.</text>
</comment>
<organism evidence="3 4">
    <name type="scientific">Gemmiger gallinarum</name>
    <dbReference type="NCBI Taxonomy" id="2779354"/>
    <lineage>
        <taxon>Bacteria</taxon>
        <taxon>Bacillati</taxon>
        <taxon>Bacillota</taxon>
        <taxon>Clostridia</taxon>
        <taxon>Eubacteriales</taxon>
        <taxon>Gemmiger</taxon>
    </lineage>
</organism>
<dbReference type="InterPro" id="IPR028098">
    <property type="entry name" value="Glyco_trans_4-like_N"/>
</dbReference>